<reference evidence="5 6" key="1">
    <citation type="submission" date="2014-02" db="EMBL/GenBank/DDBJ databases">
        <title>The small core and large imbalanced accessory genome model reveals a collaborative survival strategy of Sorangium cellulosum strains in nature.</title>
        <authorList>
            <person name="Han K."/>
            <person name="Peng R."/>
            <person name="Blom J."/>
            <person name="Li Y.-Z."/>
        </authorList>
    </citation>
    <scope>NUCLEOTIDE SEQUENCE [LARGE SCALE GENOMIC DNA]</scope>
    <source>
        <strain evidence="5 6">So0011-07</strain>
    </source>
</reference>
<keyword evidence="3" id="KW-0732">Signal</keyword>
<dbReference type="GO" id="GO:0030246">
    <property type="term" value="F:carbohydrate binding"/>
    <property type="evidence" value="ECO:0007669"/>
    <property type="project" value="TreeGrafter"/>
</dbReference>
<dbReference type="GO" id="GO:0030288">
    <property type="term" value="C:outer membrane-bounded periplasmic space"/>
    <property type="evidence" value="ECO:0007669"/>
    <property type="project" value="TreeGrafter"/>
</dbReference>
<dbReference type="PANTHER" id="PTHR30036:SF7">
    <property type="entry name" value="ABC TRANSPORTER PERIPLASMIC-BINDING PROTEIN YPHF"/>
    <property type="match status" value="1"/>
</dbReference>
<organism evidence="5 6">
    <name type="scientific">Sorangium cellulosum</name>
    <name type="common">Polyangium cellulosum</name>
    <dbReference type="NCBI Taxonomy" id="56"/>
    <lineage>
        <taxon>Bacteria</taxon>
        <taxon>Pseudomonadati</taxon>
        <taxon>Myxococcota</taxon>
        <taxon>Polyangia</taxon>
        <taxon>Polyangiales</taxon>
        <taxon>Polyangiaceae</taxon>
        <taxon>Sorangium</taxon>
    </lineage>
</organism>
<comment type="subcellular location">
    <subcellularLocation>
        <location evidence="1">Cell envelope</location>
    </subcellularLocation>
</comment>
<comment type="caution">
    <text evidence="5">The sequence shown here is derived from an EMBL/GenBank/DDBJ whole genome shotgun (WGS) entry which is preliminary data.</text>
</comment>
<dbReference type="Proteomes" id="UP000075635">
    <property type="component" value="Unassembled WGS sequence"/>
</dbReference>
<dbReference type="EMBL" id="JEMB01002481">
    <property type="protein sequence ID" value="KYF80902.1"/>
    <property type="molecule type" value="Genomic_DNA"/>
</dbReference>
<feature type="domain" description="Periplasmic binding protein" evidence="4">
    <location>
        <begin position="76"/>
        <end position="326"/>
    </location>
</feature>
<accession>A0A150RKZ5</accession>
<evidence type="ECO:0000259" key="4">
    <source>
        <dbReference type="Pfam" id="PF13407"/>
    </source>
</evidence>
<feature type="chain" id="PRO_5007568151" evidence="3">
    <location>
        <begin position="23"/>
        <end position="376"/>
    </location>
</feature>
<evidence type="ECO:0000313" key="5">
    <source>
        <dbReference type="EMBL" id="KYF80902.1"/>
    </source>
</evidence>
<dbReference type="PANTHER" id="PTHR30036">
    <property type="entry name" value="D-XYLOSE-BINDING PERIPLASMIC PROTEIN"/>
    <property type="match status" value="1"/>
</dbReference>
<feature type="signal peptide" evidence="3">
    <location>
        <begin position="1"/>
        <end position="22"/>
    </location>
</feature>
<comment type="similarity">
    <text evidence="2">Belongs to the bacterial solute-binding protein 2 family.</text>
</comment>
<sequence length="376" mass="39218">MNRIGRRWAAAFGLALMTAACGSGDSAGEGEQVSRILRAPTPTSEFTAKEIEATLDALVAEVNEGGIEPMQMAILLKELGGFFTPITTGANRAMGELGVTGNVVGPSGQGIDQQHRAEAQGEQIGQAVAEGAEGIGVSPFGDAIAAGIDTAVAGGVPVVTLDTDAKDSKRSIYVGTISESAGVTAGNTLLALLPPAPGTVVIHGADDPAWVDGMNRMLGARGVLEKAGYTVVVRPITWSPQGEVADVEAMKAQIEAADPPVVGLLGLHNVSYRCAMAVEAAGAMELPVVAFDFEPKTVEYMRQGLIKATHTQRQYYAGYLVPYILYGIKIIGLDATKAVLAPRMVDDSRLNVGLDVVLHDKVDEYNTFLDSIGVAQ</sequence>
<gene>
    <name evidence="5" type="ORF">BE17_14970</name>
</gene>
<proteinExistence type="inferred from homology"/>
<dbReference type="InterPro" id="IPR025997">
    <property type="entry name" value="SBP_2_dom"/>
</dbReference>
<dbReference type="InterPro" id="IPR028082">
    <property type="entry name" value="Peripla_BP_I"/>
</dbReference>
<dbReference type="Gene3D" id="3.40.50.2300">
    <property type="match status" value="2"/>
</dbReference>
<evidence type="ECO:0000313" key="6">
    <source>
        <dbReference type="Proteomes" id="UP000075635"/>
    </source>
</evidence>
<evidence type="ECO:0000256" key="3">
    <source>
        <dbReference type="SAM" id="SignalP"/>
    </source>
</evidence>
<dbReference type="AlphaFoldDB" id="A0A150RKZ5"/>
<dbReference type="InterPro" id="IPR050555">
    <property type="entry name" value="Bact_Solute-Bind_Prot2"/>
</dbReference>
<dbReference type="PROSITE" id="PS51257">
    <property type="entry name" value="PROKAR_LIPOPROTEIN"/>
    <property type="match status" value="1"/>
</dbReference>
<dbReference type="SUPFAM" id="SSF53822">
    <property type="entry name" value="Periplasmic binding protein-like I"/>
    <property type="match status" value="1"/>
</dbReference>
<evidence type="ECO:0000256" key="2">
    <source>
        <dbReference type="ARBA" id="ARBA00007639"/>
    </source>
</evidence>
<name>A0A150RKZ5_SORCE</name>
<dbReference type="Pfam" id="PF13407">
    <property type="entry name" value="Peripla_BP_4"/>
    <property type="match status" value="1"/>
</dbReference>
<evidence type="ECO:0000256" key="1">
    <source>
        <dbReference type="ARBA" id="ARBA00004196"/>
    </source>
</evidence>
<protein>
    <submittedName>
        <fullName evidence="5">Sugar ABC transporter</fullName>
    </submittedName>
</protein>